<sequence>MPPKKGKTKVEAPKISPEKVKELEGTKSASRDSLRSQLLFQSWAIDKSPGSKRVIVPQAGKGTKRKFSLPRGYRSKEYDTVEVRVGDELNAIVYKYYQERMSQAIRNEALKKDQIRRGRVDKAGGSEMDGWVNGSGYGINYVAGETGIIEKKNEYLGPAPMVSGYRNLRSAEHEIQVLWYDGFLQDRWREADSWDIELEISVNAKGDADWTIVQT</sequence>
<dbReference type="HOGENOM" id="CLU_124232_0_0_1"/>
<dbReference type="EMBL" id="KN823104">
    <property type="protein sequence ID" value="KIO22633.1"/>
    <property type="molecule type" value="Genomic_DNA"/>
</dbReference>
<dbReference type="Proteomes" id="UP000054248">
    <property type="component" value="Unassembled WGS sequence"/>
</dbReference>
<gene>
    <name evidence="2" type="ORF">M407DRAFT_245077</name>
</gene>
<protein>
    <submittedName>
        <fullName evidence="2">Uncharacterized protein</fullName>
    </submittedName>
</protein>
<keyword evidence="3" id="KW-1185">Reference proteome</keyword>
<feature type="compositionally biased region" description="Basic and acidic residues" evidence="1">
    <location>
        <begin position="8"/>
        <end position="32"/>
    </location>
</feature>
<dbReference type="OrthoDB" id="2737573at2759"/>
<dbReference type="AlphaFoldDB" id="A0A0C3KMM6"/>
<accession>A0A0C3KMM6</accession>
<reference evidence="2 3" key="1">
    <citation type="submission" date="2014-04" db="EMBL/GenBank/DDBJ databases">
        <authorList>
            <consortium name="DOE Joint Genome Institute"/>
            <person name="Kuo A."/>
            <person name="Girlanda M."/>
            <person name="Perotto S."/>
            <person name="Kohler A."/>
            <person name="Nagy L.G."/>
            <person name="Floudas D."/>
            <person name="Copeland A."/>
            <person name="Barry K.W."/>
            <person name="Cichocki N."/>
            <person name="Veneault-Fourrey C."/>
            <person name="LaButti K."/>
            <person name="Lindquist E.A."/>
            <person name="Lipzen A."/>
            <person name="Lundell T."/>
            <person name="Morin E."/>
            <person name="Murat C."/>
            <person name="Sun H."/>
            <person name="Tunlid A."/>
            <person name="Henrissat B."/>
            <person name="Grigoriev I.V."/>
            <person name="Hibbett D.S."/>
            <person name="Martin F."/>
            <person name="Nordberg H.P."/>
            <person name="Cantor M.N."/>
            <person name="Hua S.X."/>
        </authorList>
    </citation>
    <scope>NUCLEOTIDE SEQUENCE [LARGE SCALE GENOMIC DNA]</scope>
    <source>
        <strain evidence="2 3">MUT 4182</strain>
    </source>
</reference>
<evidence type="ECO:0000256" key="1">
    <source>
        <dbReference type="SAM" id="MobiDB-lite"/>
    </source>
</evidence>
<feature type="region of interest" description="Disordered" evidence="1">
    <location>
        <begin position="1"/>
        <end position="32"/>
    </location>
</feature>
<evidence type="ECO:0000313" key="3">
    <source>
        <dbReference type="Proteomes" id="UP000054248"/>
    </source>
</evidence>
<organism evidence="2 3">
    <name type="scientific">Tulasnella calospora MUT 4182</name>
    <dbReference type="NCBI Taxonomy" id="1051891"/>
    <lineage>
        <taxon>Eukaryota</taxon>
        <taxon>Fungi</taxon>
        <taxon>Dikarya</taxon>
        <taxon>Basidiomycota</taxon>
        <taxon>Agaricomycotina</taxon>
        <taxon>Agaricomycetes</taxon>
        <taxon>Cantharellales</taxon>
        <taxon>Tulasnellaceae</taxon>
        <taxon>Tulasnella</taxon>
    </lineage>
</organism>
<proteinExistence type="predicted"/>
<evidence type="ECO:0000313" key="2">
    <source>
        <dbReference type="EMBL" id="KIO22633.1"/>
    </source>
</evidence>
<reference evidence="3" key="2">
    <citation type="submission" date="2015-01" db="EMBL/GenBank/DDBJ databases">
        <title>Evolutionary Origins and Diversification of the Mycorrhizal Mutualists.</title>
        <authorList>
            <consortium name="DOE Joint Genome Institute"/>
            <consortium name="Mycorrhizal Genomics Consortium"/>
            <person name="Kohler A."/>
            <person name="Kuo A."/>
            <person name="Nagy L.G."/>
            <person name="Floudas D."/>
            <person name="Copeland A."/>
            <person name="Barry K.W."/>
            <person name="Cichocki N."/>
            <person name="Veneault-Fourrey C."/>
            <person name="LaButti K."/>
            <person name="Lindquist E.A."/>
            <person name="Lipzen A."/>
            <person name="Lundell T."/>
            <person name="Morin E."/>
            <person name="Murat C."/>
            <person name="Riley R."/>
            <person name="Ohm R."/>
            <person name="Sun H."/>
            <person name="Tunlid A."/>
            <person name="Henrissat B."/>
            <person name="Grigoriev I.V."/>
            <person name="Hibbett D.S."/>
            <person name="Martin F."/>
        </authorList>
    </citation>
    <scope>NUCLEOTIDE SEQUENCE [LARGE SCALE GENOMIC DNA]</scope>
    <source>
        <strain evidence="3">MUT 4182</strain>
    </source>
</reference>
<name>A0A0C3KMM6_9AGAM</name>
<feature type="non-terminal residue" evidence="2">
    <location>
        <position position="1"/>
    </location>
</feature>